<evidence type="ECO:0000313" key="4">
    <source>
        <dbReference type="EMBL" id="KAL1605685.1"/>
    </source>
</evidence>
<feature type="compositionally biased region" description="Polar residues" evidence="2">
    <location>
        <begin position="50"/>
        <end position="62"/>
    </location>
</feature>
<feature type="compositionally biased region" description="Low complexity" evidence="2">
    <location>
        <begin position="111"/>
        <end position="129"/>
    </location>
</feature>
<feature type="domain" description="AB hydrolase-1" evidence="3">
    <location>
        <begin position="778"/>
        <end position="934"/>
    </location>
</feature>
<feature type="region of interest" description="Disordered" evidence="2">
    <location>
        <begin position="111"/>
        <end position="141"/>
    </location>
</feature>
<gene>
    <name evidence="4" type="ORF">SLS59_003488</name>
</gene>
<feature type="region of interest" description="Disordered" evidence="2">
    <location>
        <begin position="566"/>
        <end position="656"/>
    </location>
</feature>
<keyword evidence="5" id="KW-1185">Reference proteome</keyword>
<feature type="region of interest" description="Disordered" evidence="2">
    <location>
        <begin position="465"/>
        <end position="549"/>
    </location>
</feature>
<dbReference type="InterPro" id="IPR029058">
    <property type="entry name" value="AB_hydrolase_fold"/>
</dbReference>
<evidence type="ECO:0000256" key="2">
    <source>
        <dbReference type="SAM" id="MobiDB-lite"/>
    </source>
</evidence>
<evidence type="ECO:0000256" key="1">
    <source>
        <dbReference type="ARBA" id="ARBA00038097"/>
    </source>
</evidence>
<proteinExistence type="inferred from homology"/>
<reference evidence="4 5" key="1">
    <citation type="submission" date="2024-02" db="EMBL/GenBank/DDBJ databases">
        <title>De novo assembly and annotation of 12 fungi associated with fruit tree decline syndrome in Ontario, Canada.</title>
        <authorList>
            <person name="Sulman M."/>
            <person name="Ellouze W."/>
            <person name="Ilyukhin E."/>
        </authorList>
    </citation>
    <scope>NUCLEOTIDE SEQUENCE [LARGE SCALE GENOMIC DNA]</scope>
    <source>
        <strain evidence="4 5">M97-236</strain>
    </source>
</reference>
<accession>A0ABR3RMM4</accession>
<dbReference type="InterPro" id="IPR000073">
    <property type="entry name" value="AB_hydrolase_1"/>
</dbReference>
<feature type="compositionally biased region" description="Basic and acidic residues" evidence="2">
    <location>
        <begin position="377"/>
        <end position="391"/>
    </location>
</feature>
<feature type="compositionally biased region" description="Basic and acidic residues" evidence="2">
    <location>
        <begin position="686"/>
        <end position="700"/>
    </location>
</feature>
<feature type="region of interest" description="Disordered" evidence="2">
    <location>
        <begin position="227"/>
        <end position="410"/>
    </location>
</feature>
<dbReference type="PANTHER" id="PTHR42886">
    <property type="entry name" value="RE40534P-RELATED"/>
    <property type="match status" value="1"/>
</dbReference>
<protein>
    <recommendedName>
        <fullName evidence="3">AB hydrolase-1 domain-containing protein</fullName>
    </recommendedName>
</protein>
<feature type="compositionally biased region" description="Polar residues" evidence="2">
    <location>
        <begin position="593"/>
        <end position="612"/>
    </location>
</feature>
<feature type="compositionally biased region" description="Basic and acidic residues" evidence="2">
    <location>
        <begin position="485"/>
        <end position="494"/>
    </location>
</feature>
<feature type="region of interest" description="Disordered" evidence="2">
    <location>
        <begin position="918"/>
        <end position="954"/>
    </location>
</feature>
<feature type="compositionally biased region" description="Low complexity" evidence="2">
    <location>
        <begin position="471"/>
        <end position="484"/>
    </location>
</feature>
<feature type="region of interest" description="Disordered" evidence="2">
    <location>
        <begin position="1"/>
        <end position="77"/>
    </location>
</feature>
<dbReference type="Proteomes" id="UP001521222">
    <property type="component" value="Unassembled WGS sequence"/>
</dbReference>
<feature type="compositionally biased region" description="Low complexity" evidence="2">
    <location>
        <begin position="1"/>
        <end position="19"/>
    </location>
</feature>
<name>A0ABR3RMM4_9PLEO</name>
<dbReference type="Pfam" id="PF12697">
    <property type="entry name" value="Abhydrolase_6"/>
    <property type="match status" value="1"/>
</dbReference>
<feature type="compositionally biased region" description="Polar residues" evidence="2">
    <location>
        <begin position="938"/>
        <end position="947"/>
    </location>
</feature>
<feature type="compositionally biased region" description="Polar residues" evidence="2">
    <location>
        <begin position="566"/>
        <end position="585"/>
    </location>
</feature>
<dbReference type="PANTHER" id="PTHR42886:SF29">
    <property type="entry name" value="PUMMELIG, ISOFORM A"/>
    <property type="match status" value="1"/>
</dbReference>
<comment type="similarity">
    <text evidence="1">Belongs to the peptidase S33 family. ABHD4/ABHD5 subfamily.</text>
</comment>
<comment type="caution">
    <text evidence="4">The sequence shown here is derived from an EMBL/GenBank/DDBJ whole genome shotgun (WGS) entry which is preliminary data.</text>
</comment>
<feature type="region of interest" description="Disordered" evidence="2">
    <location>
        <begin position="680"/>
        <end position="700"/>
    </location>
</feature>
<feature type="region of interest" description="Disordered" evidence="2">
    <location>
        <begin position="153"/>
        <end position="185"/>
    </location>
</feature>
<evidence type="ECO:0000259" key="3">
    <source>
        <dbReference type="Pfam" id="PF12697"/>
    </source>
</evidence>
<feature type="compositionally biased region" description="Basic residues" evidence="2">
    <location>
        <begin position="365"/>
        <end position="374"/>
    </location>
</feature>
<feature type="compositionally biased region" description="Basic and acidic residues" evidence="2">
    <location>
        <begin position="296"/>
        <end position="311"/>
    </location>
</feature>
<sequence>MDVHSQQPPAAGAQGAAAAYTNRVPAEHALDSPANQTLRSRRRTSLPSSVQTSTLSVDTSTRPSKKRSPNYVRTQAASPEVISSLIDQLSAISASTQNHFENLPVGYGNSASVPVSPSPHVSRSSKTSVAGHNGNADDRSPYYSAIRDQNDLYPDDACEPPVIRTSKPPSGLSPITAPPKTRKEKGHSLANYIGRSGGSSASIHSCHSNRSSNSFGVISIETPELASKPVTIGGGGGSNRSSVESKRSVKRPRSLMYMSSRERLKQKETDSRKRLEEAASPDSPRKPASQLFSYEDTIKEEPVTREGEHDTLVVAEPSRLAQRYPSRNPSPARRIRLNLVDGPNGESPIEQGLIPDRGSSLRHSSPSKKSKRSSSSKSRDKGKEKETERPKTIAVTVPEEPMTAEMDPEEARKQKLLMELEQEENEVAQRIKQLRKQKLLRDKIAGKLPADTTAAAGAGAAVVKPHVSGLPSPEDSPTSTVSPTSEERGQDCTKAHKLLGISTPPIRRSSTESNLNKPLPSIEHPAPTRPAPLPPHLRHSRHRSLTVNDGDDLPLPINYALALKSLDTSAPNSPRTPRVDSTQMTLPPPPSMSGASTTCSSRDGLKRSSSLSVGGRSAFGRKANSIAMGGSKGHKHSASLTEERPPAFRSASEEISSGRHSALSMTSASNSFSLQQKKTLKKKRWSHPDLPSKAEKAHNDKVDAAEAAEARTAQQHMNPWSPVIEERPTSLDSVDMDVDAYLHAPRLSQKIRHPQTGRIISFSEVGDPNGYAIFVCVGMGLTRFVMAFYDQLAATLKLRLITPERPGIGGSQVDPNGTPLTWPDDVLIICQALRITKFSLLAHSAGAIYALATSLRMPQHIRGRVHLLAPWIPPSQMAPIGVGRDSPPTTQLPRSQRFLRALPPSLLRVANSTFLSGTSASLQRTGPTKAPKTRRKTITPQAANRTETPAPRPLLKDNRRESMLMMDQVLPNASSLTLTVSNQHDPVAEKARLEALSLAERERQRAFDERLTFAIWDRATAGANPATDLIVCLETKQTIGFRYEDINRPVVIHHGSKDSRVPVDNVRWLGKLMRKCEVRILEGEQHGLMASAQVMGNVLTEMASEWEDWTKVVKQASVSDLRSMARRKASYA</sequence>
<dbReference type="SUPFAM" id="SSF53474">
    <property type="entry name" value="alpha/beta-Hydrolases"/>
    <property type="match status" value="1"/>
</dbReference>
<organism evidence="4 5">
    <name type="scientific">Nothophoma quercina</name>
    <dbReference type="NCBI Taxonomy" id="749835"/>
    <lineage>
        <taxon>Eukaryota</taxon>
        <taxon>Fungi</taxon>
        <taxon>Dikarya</taxon>
        <taxon>Ascomycota</taxon>
        <taxon>Pezizomycotina</taxon>
        <taxon>Dothideomycetes</taxon>
        <taxon>Pleosporomycetidae</taxon>
        <taxon>Pleosporales</taxon>
        <taxon>Pleosporineae</taxon>
        <taxon>Didymellaceae</taxon>
        <taxon>Nothophoma</taxon>
    </lineage>
</organism>
<feature type="compositionally biased region" description="Basic and acidic residues" evidence="2">
    <location>
        <begin position="260"/>
        <end position="277"/>
    </location>
</feature>
<evidence type="ECO:0000313" key="5">
    <source>
        <dbReference type="Proteomes" id="UP001521222"/>
    </source>
</evidence>
<dbReference type="Gene3D" id="3.40.50.1820">
    <property type="entry name" value="alpha/beta hydrolase"/>
    <property type="match status" value="1"/>
</dbReference>
<dbReference type="EMBL" id="JAKIXB020000009">
    <property type="protein sequence ID" value="KAL1605685.1"/>
    <property type="molecule type" value="Genomic_DNA"/>
</dbReference>